<keyword evidence="2" id="KW-0131">Cell cycle</keyword>
<proteinExistence type="predicted"/>
<sequence>MSQYSLSTTDPLRKGSRERVRKIRLPWKADNGVRKQQLYDIGAASLIFDAGTIDTTRKSSTRANSKRFWSRKHTPDTHDDATTPTQDHFGPAVVLGGTLFESPSVSRAGTAESVEMVVPLPDKPHMSSNMSPQNSTLVKGQRGWKISSPLSGSARRAPESLSDTGCEIPQQPTTFTTQSALTRVFGIFSRR</sequence>
<name>A0A5K1K0S0_9APHY</name>
<gene>
    <name evidence="2" type="primary">I1RBU0</name>
</gene>
<evidence type="ECO:0000313" key="2">
    <source>
        <dbReference type="EMBL" id="VWO98882.1"/>
    </source>
</evidence>
<dbReference type="GO" id="GO:0051301">
    <property type="term" value="P:cell division"/>
    <property type="evidence" value="ECO:0007669"/>
    <property type="project" value="UniProtKB-KW"/>
</dbReference>
<evidence type="ECO:0000256" key="1">
    <source>
        <dbReference type="SAM" id="MobiDB-lite"/>
    </source>
</evidence>
<feature type="region of interest" description="Disordered" evidence="1">
    <location>
        <begin position="57"/>
        <end position="88"/>
    </location>
</feature>
<protein>
    <submittedName>
        <fullName evidence="2">Cell division control protein</fullName>
    </submittedName>
</protein>
<dbReference type="AlphaFoldDB" id="A0A5K1K0S0"/>
<reference evidence="2" key="1">
    <citation type="submission" date="2019-10" db="EMBL/GenBank/DDBJ databases">
        <authorList>
            <person name="Nor Muhammad N."/>
        </authorList>
    </citation>
    <scope>NUCLEOTIDE SEQUENCE</scope>
</reference>
<feature type="region of interest" description="Disordered" evidence="1">
    <location>
        <begin position="148"/>
        <end position="171"/>
    </location>
</feature>
<accession>A0A5K1K0S0</accession>
<keyword evidence="2" id="KW-0132">Cell division</keyword>
<organism evidence="2">
    <name type="scientific">Ganoderma boninense</name>
    <dbReference type="NCBI Taxonomy" id="34458"/>
    <lineage>
        <taxon>Eukaryota</taxon>
        <taxon>Fungi</taxon>
        <taxon>Dikarya</taxon>
        <taxon>Basidiomycota</taxon>
        <taxon>Agaricomycotina</taxon>
        <taxon>Agaricomycetes</taxon>
        <taxon>Polyporales</taxon>
        <taxon>Polyporaceae</taxon>
        <taxon>Ganoderma</taxon>
    </lineage>
</organism>
<dbReference type="EMBL" id="LR727247">
    <property type="protein sequence ID" value="VWO98882.1"/>
    <property type="molecule type" value="Genomic_DNA"/>
</dbReference>